<dbReference type="InterPro" id="IPR055348">
    <property type="entry name" value="DctQ"/>
</dbReference>
<feature type="transmembrane region" description="Helical" evidence="9">
    <location>
        <begin position="34"/>
        <end position="56"/>
    </location>
</feature>
<feature type="transmembrane region" description="Helical" evidence="9">
    <location>
        <begin position="76"/>
        <end position="94"/>
    </location>
</feature>
<dbReference type="AlphaFoldDB" id="A0A9X2XAV9"/>
<keyword evidence="5 9" id="KW-0812">Transmembrane</keyword>
<name>A0A9X2XAV9_9HYPH</name>
<comment type="similarity">
    <text evidence="8 9">Belongs to the TRAP transporter small permease family.</text>
</comment>
<feature type="domain" description="Tripartite ATP-independent periplasmic transporters DctQ component" evidence="10">
    <location>
        <begin position="52"/>
        <end position="179"/>
    </location>
</feature>
<dbReference type="PANTHER" id="PTHR35011">
    <property type="entry name" value="2,3-DIKETO-L-GULONATE TRAP TRANSPORTER SMALL PERMEASE PROTEIN YIAM"/>
    <property type="match status" value="1"/>
</dbReference>
<gene>
    <name evidence="11" type="ORF">NYR54_17065</name>
</gene>
<evidence type="ECO:0000259" key="10">
    <source>
        <dbReference type="Pfam" id="PF04290"/>
    </source>
</evidence>
<evidence type="ECO:0000256" key="6">
    <source>
        <dbReference type="ARBA" id="ARBA00022989"/>
    </source>
</evidence>
<keyword evidence="3" id="KW-1003">Cell membrane</keyword>
<dbReference type="GO" id="GO:0022857">
    <property type="term" value="F:transmembrane transporter activity"/>
    <property type="evidence" value="ECO:0007669"/>
    <property type="project" value="UniProtKB-UniRule"/>
</dbReference>
<evidence type="ECO:0000313" key="12">
    <source>
        <dbReference type="Proteomes" id="UP001149009"/>
    </source>
</evidence>
<proteinExistence type="inferred from homology"/>
<evidence type="ECO:0000256" key="8">
    <source>
        <dbReference type="ARBA" id="ARBA00038436"/>
    </source>
</evidence>
<sequence length="196" mass="20581">MSDMTPTRSEGAREAGIVAAVQTAADLLSILGSYLAVACTVGLTLLVLAEILAATLARVIPSVPASIHVGWEYSGYLMGASFLLGAGMTLRAGLQIRVEMLMRAGKERFARQFEAVSSLIGAGVTVFLAISMVNLTLRTWRFGEVSQDSLTPLWIPQAVLALGAIILALQMVARVFTCLAGRSVDDPTLGAASAIE</sequence>
<evidence type="ECO:0000256" key="9">
    <source>
        <dbReference type="RuleBase" id="RU369079"/>
    </source>
</evidence>
<evidence type="ECO:0000313" key="11">
    <source>
        <dbReference type="EMBL" id="MCT8991978.1"/>
    </source>
</evidence>
<organism evidence="11 12">
    <name type="scientific">Chelativorans petroleitrophicus</name>
    <dbReference type="NCBI Taxonomy" id="2975484"/>
    <lineage>
        <taxon>Bacteria</taxon>
        <taxon>Pseudomonadati</taxon>
        <taxon>Pseudomonadota</taxon>
        <taxon>Alphaproteobacteria</taxon>
        <taxon>Hyphomicrobiales</taxon>
        <taxon>Phyllobacteriaceae</taxon>
        <taxon>Chelativorans</taxon>
    </lineage>
</organism>
<dbReference type="PANTHER" id="PTHR35011:SF10">
    <property type="entry name" value="TRAP TRANSPORTER SMALL PERMEASE PROTEIN"/>
    <property type="match status" value="1"/>
</dbReference>
<feature type="transmembrane region" description="Helical" evidence="9">
    <location>
        <begin position="153"/>
        <end position="173"/>
    </location>
</feature>
<dbReference type="GO" id="GO:0005886">
    <property type="term" value="C:plasma membrane"/>
    <property type="evidence" value="ECO:0007669"/>
    <property type="project" value="UniProtKB-SubCell"/>
</dbReference>
<evidence type="ECO:0000256" key="5">
    <source>
        <dbReference type="ARBA" id="ARBA00022692"/>
    </source>
</evidence>
<reference evidence="11" key="1">
    <citation type="submission" date="2022-08" db="EMBL/GenBank/DDBJ databases">
        <title>Chelativorans sichuanense sp. nov., a paraffin oil-degrading bacterium isolated from a mixture of oil-based drill cuttings and paddy soil.</title>
        <authorList>
            <person name="Yu J."/>
            <person name="Liu H."/>
            <person name="Chen Q."/>
        </authorList>
    </citation>
    <scope>NUCLEOTIDE SEQUENCE</scope>
    <source>
        <strain evidence="11">SCAU 2101</strain>
    </source>
</reference>
<keyword evidence="2 9" id="KW-0813">Transport</keyword>
<dbReference type="GO" id="GO:0015740">
    <property type="term" value="P:C4-dicarboxylate transport"/>
    <property type="evidence" value="ECO:0007669"/>
    <property type="project" value="TreeGrafter"/>
</dbReference>
<evidence type="ECO:0000256" key="7">
    <source>
        <dbReference type="ARBA" id="ARBA00023136"/>
    </source>
</evidence>
<comment type="function">
    <text evidence="9">Part of the tripartite ATP-independent periplasmic (TRAP) transport system.</text>
</comment>
<evidence type="ECO:0000256" key="4">
    <source>
        <dbReference type="ARBA" id="ARBA00022519"/>
    </source>
</evidence>
<dbReference type="RefSeq" id="WP_261516932.1">
    <property type="nucleotide sequence ID" value="NZ_JAODNV010000022.1"/>
</dbReference>
<dbReference type="InterPro" id="IPR007387">
    <property type="entry name" value="TRAP_DctQ"/>
</dbReference>
<keyword evidence="12" id="KW-1185">Reference proteome</keyword>
<protein>
    <recommendedName>
        <fullName evidence="9">TRAP transporter small permease protein</fullName>
    </recommendedName>
</protein>
<dbReference type="Proteomes" id="UP001149009">
    <property type="component" value="Unassembled WGS sequence"/>
</dbReference>
<evidence type="ECO:0000256" key="2">
    <source>
        <dbReference type="ARBA" id="ARBA00022448"/>
    </source>
</evidence>
<evidence type="ECO:0000256" key="1">
    <source>
        <dbReference type="ARBA" id="ARBA00004429"/>
    </source>
</evidence>
<evidence type="ECO:0000256" key="3">
    <source>
        <dbReference type="ARBA" id="ARBA00022475"/>
    </source>
</evidence>
<comment type="subunit">
    <text evidence="9">The complex comprises the extracytoplasmic solute receptor protein and the two transmembrane proteins.</text>
</comment>
<keyword evidence="4 9" id="KW-0997">Cell inner membrane</keyword>
<keyword evidence="6 9" id="KW-1133">Transmembrane helix</keyword>
<feature type="transmembrane region" description="Helical" evidence="9">
    <location>
        <begin position="115"/>
        <end position="133"/>
    </location>
</feature>
<accession>A0A9X2XAV9</accession>
<keyword evidence="7 9" id="KW-0472">Membrane</keyword>
<dbReference type="EMBL" id="JAODNV010000022">
    <property type="protein sequence ID" value="MCT8991978.1"/>
    <property type="molecule type" value="Genomic_DNA"/>
</dbReference>
<comment type="subcellular location">
    <subcellularLocation>
        <location evidence="1 9">Cell inner membrane</location>
        <topology evidence="1 9">Multi-pass membrane protein</topology>
    </subcellularLocation>
</comment>
<dbReference type="Pfam" id="PF04290">
    <property type="entry name" value="DctQ"/>
    <property type="match status" value="1"/>
</dbReference>
<comment type="caution">
    <text evidence="11">The sequence shown here is derived from an EMBL/GenBank/DDBJ whole genome shotgun (WGS) entry which is preliminary data.</text>
</comment>